<name>A0A1H5CV55_9PSEU</name>
<reference evidence="3" key="1">
    <citation type="submission" date="2016-10" db="EMBL/GenBank/DDBJ databases">
        <authorList>
            <person name="Varghese N."/>
            <person name="Submissions S."/>
        </authorList>
    </citation>
    <scope>NUCLEOTIDE SEQUENCE [LARGE SCALE GENOMIC DNA]</scope>
    <source>
        <strain evidence="3">DSM 44544</strain>
    </source>
</reference>
<proteinExistence type="predicted"/>
<keyword evidence="1" id="KW-0812">Transmembrane</keyword>
<feature type="transmembrane region" description="Helical" evidence="1">
    <location>
        <begin position="134"/>
        <end position="158"/>
    </location>
</feature>
<keyword evidence="1" id="KW-0472">Membrane</keyword>
<evidence type="ECO:0000313" key="3">
    <source>
        <dbReference type="Proteomes" id="UP000199622"/>
    </source>
</evidence>
<dbReference type="AlphaFoldDB" id="A0A1H5CV55"/>
<feature type="transmembrane region" description="Helical" evidence="1">
    <location>
        <begin position="32"/>
        <end position="51"/>
    </location>
</feature>
<evidence type="ECO:0000256" key="1">
    <source>
        <dbReference type="SAM" id="Phobius"/>
    </source>
</evidence>
<accession>A0A1H5CV55</accession>
<feature type="transmembrane region" description="Helical" evidence="1">
    <location>
        <begin position="164"/>
        <end position="183"/>
    </location>
</feature>
<evidence type="ECO:0000313" key="2">
    <source>
        <dbReference type="EMBL" id="SED70547.1"/>
    </source>
</evidence>
<keyword evidence="3" id="KW-1185">Reference proteome</keyword>
<organism evidence="2 3">
    <name type="scientific">Amycolatopsis tolypomycina</name>
    <dbReference type="NCBI Taxonomy" id="208445"/>
    <lineage>
        <taxon>Bacteria</taxon>
        <taxon>Bacillati</taxon>
        <taxon>Actinomycetota</taxon>
        <taxon>Actinomycetes</taxon>
        <taxon>Pseudonocardiales</taxon>
        <taxon>Pseudonocardiaceae</taxon>
        <taxon>Amycolatopsis</taxon>
    </lineage>
</organism>
<keyword evidence="1" id="KW-1133">Transmembrane helix</keyword>
<gene>
    <name evidence="2" type="ORF">SAMN04489727_8997</name>
</gene>
<feature type="transmembrane region" description="Helical" evidence="1">
    <location>
        <begin position="71"/>
        <end position="90"/>
    </location>
</feature>
<sequence>MESMKPRLRFFAWFAVVAAAHLAVEGWTETTAIGLPVGFAATLALVFVPRLPWWATGEARPGAPARRGVQVAAFGLLWLLVAAAIVAGLVDHPPHGEDVVYAGFFVSIFAGASVFGLVRLLSKRPSTRRVVLRWKFVSVTVAVWAVGGFALAAEVAAVVVTGGWLPWVVPLPGLVAVLALAGWRSELAGPVRCLASGDWTPVTAAAFDVRAGEPVDGWAVLPGDVRIKFHLPVAPADVAAELRDRRRLWLAGWPAADLVVGHPEGDSYAIGLMGVHGGWG</sequence>
<dbReference type="Proteomes" id="UP000199622">
    <property type="component" value="Unassembled WGS sequence"/>
</dbReference>
<feature type="transmembrane region" description="Helical" evidence="1">
    <location>
        <begin position="102"/>
        <end position="122"/>
    </location>
</feature>
<dbReference type="EMBL" id="FNSO01000004">
    <property type="protein sequence ID" value="SED70547.1"/>
    <property type="molecule type" value="Genomic_DNA"/>
</dbReference>
<protein>
    <submittedName>
        <fullName evidence="2">Uncharacterized protein</fullName>
    </submittedName>
</protein>